<name>A0A934IZF1_9BACL</name>
<dbReference type="Pfam" id="PF02326">
    <property type="entry name" value="YMF19"/>
    <property type="match status" value="1"/>
</dbReference>
<dbReference type="GO" id="GO:0016020">
    <property type="term" value="C:membrane"/>
    <property type="evidence" value="ECO:0007669"/>
    <property type="project" value="UniProtKB-SubCell"/>
</dbReference>
<feature type="transmembrane region" description="Helical" evidence="6">
    <location>
        <begin position="12"/>
        <end position="32"/>
    </location>
</feature>
<organism evidence="8 9">
    <name type="scientific">Paenibacillus roseus</name>
    <dbReference type="NCBI Taxonomy" id="2798579"/>
    <lineage>
        <taxon>Bacteria</taxon>
        <taxon>Bacillati</taxon>
        <taxon>Bacillota</taxon>
        <taxon>Bacilli</taxon>
        <taxon>Bacillales</taxon>
        <taxon>Paenibacillaceae</taxon>
        <taxon>Paenibacillus</taxon>
    </lineage>
</organism>
<evidence type="ECO:0000256" key="4">
    <source>
        <dbReference type="ARBA" id="ARBA00023136"/>
    </source>
</evidence>
<evidence type="ECO:0000256" key="1">
    <source>
        <dbReference type="ARBA" id="ARBA00004370"/>
    </source>
</evidence>
<dbReference type="EMBL" id="JAELUP010000002">
    <property type="protein sequence ID" value="MBJ6359880.1"/>
    <property type="molecule type" value="Genomic_DNA"/>
</dbReference>
<keyword evidence="2 6" id="KW-0812">Transmembrane</keyword>
<dbReference type="GO" id="GO:0006754">
    <property type="term" value="P:ATP biosynthetic process"/>
    <property type="evidence" value="ECO:0007669"/>
    <property type="project" value="UniProtKB-KW"/>
</dbReference>
<evidence type="ECO:0000256" key="2">
    <source>
        <dbReference type="ARBA" id="ARBA00022692"/>
    </source>
</evidence>
<keyword evidence="4 6" id="KW-0472">Membrane</keyword>
<evidence type="ECO:0000256" key="5">
    <source>
        <dbReference type="ARBA" id="ARBA00023310"/>
    </source>
</evidence>
<evidence type="ECO:0000256" key="6">
    <source>
        <dbReference type="SAM" id="Phobius"/>
    </source>
</evidence>
<keyword evidence="5" id="KW-0066">ATP synthesis</keyword>
<accession>A0A934IZF1</accession>
<comment type="subcellular location">
    <subcellularLocation>
        <location evidence="1">Membrane</location>
    </subcellularLocation>
</comment>
<evidence type="ECO:0000259" key="7">
    <source>
        <dbReference type="Pfam" id="PF02326"/>
    </source>
</evidence>
<dbReference type="Proteomes" id="UP000640274">
    <property type="component" value="Unassembled WGS sequence"/>
</dbReference>
<evidence type="ECO:0000313" key="8">
    <source>
        <dbReference type="EMBL" id="MBJ6359880.1"/>
    </source>
</evidence>
<evidence type="ECO:0000256" key="3">
    <source>
        <dbReference type="ARBA" id="ARBA00022989"/>
    </source>
</evidence>
<comment type="caution">
    <text evidence="8">The sequence shown here is derived from an EMBL/GenBank/DDBJ whole genome shotgun (WGS) entry which is preliminary data.</text>
</comment>
<proteinExistence type="predicted"/>
<keyword evidence="3 6" id="KW-1133">Transmembrane helix</keyword>
<dbReference type="InterPro" id="IPR003319">
    <property type="entry name" value="YMF19-like_N"/>
</dbReference>
<dbReference type="AlphaFoldDB" id="A0A934IZF1"/>
<protein>
    <recommendedName>
        <fullName evidence="7">ATP synthase YMF19-like N-terminal domain-containing protein</fullName>
    </recommendedName>
</protein>
<keyword evidence="9" id="KW-1185">Reference proteome</keyword>
<evidence type="ECO:0000313" key="9">
    <source>
        <dbReference type="Proteomes" id="UP000640274"/>
    </source>
</evidence>
<gene>
    <name evidence="8" type="ORF">JFN88_00885</name>
</gene>
<sequence>MPQLDKVSYHTQFFWLLVGFVVLYIFITRYFLPSISRSYKSRQAVVRFAESKISVQTPIRPIDLIYEEHTNILKEIYDLGIRSVSQVKGSMASWLYENGEKVQKEYHKDFGPFYCSVLAQIVYANHLLDFHLLKEDYVLENDDYRYFHKSSDIASDLNEYLAAVKDFPRLYNHLFYEV</sequence>
<feature type="domain" description="ATP synthase YMF19-like N-terminal" evidence="7">
    <location>
        <begin position="2"/>
        <end position="52"/>
    </location>
</feature>
<reference evidence="8" key="1">
    <citation type="submission" date="2020-12" db="EMBL/GenBank/DDBJ databases">
        <authorList>
            <person name="Huq M.A."/>
        </authorList>
    </citation>
    <scope>NUCLEOTIDE SEQUENCE</scope>
    <source>
        <strain evidence="8">MAHUQ-46</strain>
    </source>
</reference>